<evidence type="ECO:0000313" key="1">
    <source>
        <dbReference type="EMBL" id="MDM9630691.1"/>
    </source>
</evidence>
<organism evidence="1 2">
    <name type="scientific">Robiginitalea aurantiaca</name>
    <dbReference type="NCBI Taxonomy" id="3056915"/>
    <lineage>
        <taxon>Bacteria</taxon>
        <taxon>Pseudomonadati</taxon>
        <taxon>Bacteroidota</taxon>
        <taxon>Flavobacteriia</taxon>
        <taxon>Flavobacteriales</taxon>
        <taxon>Flavobacteriaceae</taxon>
        <taxon>Robiginitalea</taxon>
    </lineage>
</organism>
<comment type="caution">
    <text evidence="1">The sequence shown here is derived from an EMBL/GenBank/DDBJ whole genome shotgun (WGS) entry which is preliminary data.</text>
</comment>
<name>A0ABT7WCQ2_9FLAO</name>
<dbReference type="EMBL" id="JAUDUY010000002">
    <property type="protein sequence ID" value="MDM9630691.1"/>
    <property type="molecule type" value="Genomic_DNA"/>
</dbReference>
<proteinExistence type="predicted"/>
<reference evidence="1" key="1">
    <citation type="submission" date="2023-06" db="EMBL/GenBank/DDBJ databases">
        <title>Robiginitalea aurantiacus sp. nov. and Algoriphagus sediminis sp. nov., isolated from coastal sediment.</title>
        <authorList>
            <person name="Zhou Z.Y."/>
            <person name="An J."/>
            <person name="Jia Y.W."/>
            <person name="Du Z.J."/>
        </authorList>
    </citation>
    <scope>NUCLEOTIDE SEQUENCE</scope>
    <source>
        <strain evidence="1">M39</strain>
    </source>
</reference>
<sequence>MKHILILGLSVILAMVSCKSSEKEIDTLSMAREYYAFLDSSEGSKMAALLGDRIVIRESQDNYEEDFSRKEYLEWLEWDSVFEPTYNVLEIERDNGSVRARISKLDKRIFFLQGEPMVWNEIIRFDNEKIARVERIEYEVFNVEKFLKNRDGLVNWIAENHPELNGFLYDQTAAGGIAYLKAIELYKNRE</sequence>
<evidence type="ECO:0008006" key="3">
    <source>
        <dbReference type="Google" id="ProtNLM"/>
    </source>
</evidence>
<dbReference type="PROSITE" id="PS51257">
    <property type="entry name" value="PROKAR_LIPOPROTEIN"/>
    <property type="match status" value="1"/>
</dbReference>
<accession>A0ABT7WCQ2</accession>
<keyword evidence="2" id="KW-1185">Reference proteome</keyword>
<dbReference type="RefSeq" id="WP_289724060.1">
    <property type="nucleotide sequence ID" value="NZ_JAUDUY010000002.1"/>
</dbReference>
<protein>
    <recommendedName>
        <fullName evidence="3">Lipoprotein</fullName>
    </recommendedName>
</protein>
<dbReference type="Proteomes" id="UP001174839">
    <property type="component" value="Unassembled WGS sequence"/>
</dbReference>
<gene>
    <name evidence="1" type="ORF">QU605_04370</name>
</gene>
<evidence type="ECO:0000313" key="2">
    <source>
        <dbReference type="Proteomes" id="UP001174839"/>
    </source>
</evidence>